<keyword evidence="1" id="KW-0539">Nucleus</keyword>
<proteinExistence type="predicted"/>
<dbReference type="InterPro" id="IPR036864">
    <property type="entry name" value="Zn2-C6_fun-type_DNA-bd_sf"/>
</dbReference>
<feature type="compositionally biased region" description="Low complexity" evidence="2">
    <location>
        <begin position="67"/>
        <end position="97"/>
    </location>
</feature>
<dbReference type="CDD" id="cd00067">
    <property type="entry name" value="GAL4"/>
    <property type="match status" value="1"/>
</dbReference>
<dbReference type="PROSITE" id="PS00463">
    <property type="entry name" value="ZN2_CY6_FUNGAL_1"/>
    <property type="match status" value="1"/>
</dbReference>
<accession>A0AAN6T5T9</accession>
<reference evidence="4" key="1">
    <citation type="journal article" date="2023" name="Mol. Phylogenet. Evol.">
        <title>Genome-scale phylogeny and comparative genomics of the fungal order Sordariales.</title>
        <authorList>
            <person name="Hensen N."/>
            <person name="Bonometti L."/>
            <person name="Westerberg I."/>
            <person name="Brannstrom I.O."/>
            <person name="Guillou S."/>
            <person name="Cros-Aarteil S."/>
            <person name="Calhoun S."/>
            <person name="Haridas S."/>
            <person name="Kuo A."/>
            <person name="Mondo S."/>
            <person name="Pangilinan J."/>
            <person name="Riley R."/>
            <person name="LaButti K."/>
            <person name="Andreopoulos B."/>
            <person name="Lipzen A."/>
            <person name="Chen C."/>
            <person name="Yan M."/>
            <person name="Daum C."/>
            <person name="Ng V."/>
            <person name="Clum A."/>
            <person name="Steindorff A."/>
            <person name="Ohm R.A."/>
            <person name="Martin F."/>
            <person name="Silar P."/>
            <person name="Natvig D.O."/>
            <person name="Lalanne C."/>
            <person name="Gautier V."/>
            <person name="Ament-Velasquez S.L."/>
            <person name="Kruys A."/>
            <person name="Hutchinson M.I."/>
            <person name="Powell A.J."/>
            <person name="Barry K."/>
            <person name="Miller A.N."/>
            <person name="Grigoriev I.V."/>
            <person name="Debuchy R."/>
            <person name="Gladieux P."/>
            <person name="Hiltunen Thoren M."/>
            <person name="Johannesson H."/>
        </authorList>
    </citation>
    <scope>NUCLEOTIDE SEQUENCE</scope>
    <source>
        <strain evidence="4">CBS 757.83</strain>
    </source>
</reference>
<dbReference type="InterPro" id="IPR053175">
    <property type="entry name" value="DHMBA_Reg_Transcription_Factor"/>
</dbReference>
<dbReference type="InterPro" id="IPR001138">
    <property type="entry name" value="Zn2Cys6_DnaBD"/>
</dbReference>
<reference evidence="4" key="2">
    <citation type="submission" date="2023-05" db="EMBL/GenBank/DDBJ databases">
        <authorList>
            <consortium name="Lawrence Berkeley National Laboratory"/>
            <person name="Steindorff A."/>
            <person name="Hensen N."/>
            <person name="Bonometti L."/>
            <person name="Westerberg I."/>
            <person name="Brannstrom I.O."/>
            <person name="Guillou S."/>
            <person name="Cros-Aarteil S."/>
            <person name="Calhoun S."/>
            <person name="Haridas S."/>
            <person name="Kuo A."/>
            <person name="Mondo S."/>
            <person name="Pangilinan J."/>
            <person name="Riley R."/>
            <person name="Labutti K."/>
            <person name="Andreopoulos B."/>
            <person name="Lipzen A."/>
            <person name="Chen C."/>
            <person name="Yanf M."/>
            <person name="Daum C."/>
            <person name="Ng V."/>
            <person name="Clum A."/>
            <person name="Ohm R."/>
            <person name="Martin F."/>
            <person name="Silar P."/>
            <person name="Natvig D."/>
            <person name="Lalanne C."/>
            <person name="Gautier V."/>
            <person name="Ament-Velasquez S.L."/>
            <person name="Kruys A."/>
            <person name="Hutchinson M.I."/>
            <person name="Powell A.J."/>
            <person name="Barry K."/>
            <person name="Miller A.N."/>
            <person name="Grigoriev I.V."/>
            <person name="Debuchy R."/>
            <person name="Gladieux P."/>
            <person name="Thoren M.H."/>
            <person name="Johannesson H."/>
        </authorList>
    </citation>
    <scope>NUCLEOTIDE SEQUENCE</scope>
    <source>
        <strain evidence="4">CBS 757.83</strain>
    </source>
</reference>
<dbReference type="SUPFAM" id="SSF57701">
    <property type="entry name" value="Zn2/Cys6 DNA-binding domain"/>
    <property type="match status" value="1"/>
</dbReference>
<evidence type="ECO:0000256" key="1">
    <source>
        <dbReference type="ARBA" id="ARBA00023242"/>
    </source>
</evidence>
<protein>
    <recommendedName>
        <fullName evidence="3">Zn(2)-C6 fungal-type domain-containing protein</fullName>
    </recommendedName>
</protein>
<sequence length="570" mass="62953">MVYCGKASQGCQSCRTRRIKCDKVRPQCTQCMRVRKQCPGYRDQLSLMFRDESTKVIQKAHAQWGVPETPESGELSSSSPVPPSSSSTSGRSSSVSEATMRLFTSSTAKGRRGAVGGEPLPKEISAPVADKAIQFYLEHYVLGLPDEPRAGQELQGARWVHSPKIRDIMAAVGLTGLSNLTGDKEMNTLSRHHYGLALRTMASSMGNIAGLDLELVLRSVVMMAMYEVTRCRDEAVSPARTHLMGAAAILNSFLLPMAPAEWTRGLLQLCFSMVASKQSSFQYLSPEPNVIIPTHFEPYCETTVPGSLPETFLGWISILDKTATEPDRPSVELLKVVTRFAALSALVRSQPLVDGHPKTSEVIQQALAINEHLEAWQAQQHRIWPVTEEHMADFFPPDAVFEGCYHVYDDTYLARLWNHYRWAHTLVHQLLLESADRFPASAAPLVLPAQRRRSLDSLRRLTRDTLVSIPTHYRHPKLRPEHLDCFDRTKPGAGIGIAGIPTLMFEVKVAGSAPGIPDRYRAWALGILETTYRDLGMFQAKALAGFLRRMVVEPGSMTSPSCSPSSVGGG</sequence>
<organism evidence="4 5">
    <name type="scientific">Parathielavia hyrcaniae</name>
    <dbReference type="NCBI Taxonomy" id="113614"/>
    <lineage>
        <taxon>Eukaryota</taxon>
        <taxon>Fungi</taxon>
        <taxon>Dikarya</taxon>
        <taxon>Ascomycota</taxon>
        <taxon>Pezizomycotina</taxon>
        <taxon>Sordariomycetes</taxon>
        <taxon>Sordariomycetidae</taxon>
        <taxon>Sordariales</taxon>
        <taxon>Chaetomiaceae</taxon>
        <taxon>Parathielavia</taxon>
    </lineage>
</organism>
<feature type="region of interest" description="Disordered" evidence="2">
    <location>
        <begin position="60"/>
        <end position="122"/>
    </location>
</feature>
<keyword evidence="5" id="KW-1185">Reference proteome</keyword>
<dbReference type="Proteomes" id="UP001305647">
    <property type="component" value="Unassembled WGS sequence"/>
</dbReference>
<dbReference type="SMART" id="SM00066">
    <property type="entry name" value="GAL4"/>
    <property type="match status" value="1"/>
</dbReference>
<dbReference type="AlphaFoldDB" id="A0AAN6T5T9"/>
<dbReference type="Gene3D" id="4.10.240.10">
    <property type="entry name" value="Zn(2)-C6 fungal-type DNA-binding domain"/>
    <property type="match status" value="1"/>
</dbReference>
<dbReference type="EMBL" id="MU863624">
    <property type="protein sequence ID" value="KAK4106270.1"/>
    <property type="molecule type" value="Genomic_DNA"/>
</dbReference>
<evidence type="ECO:0000259" key="3">
    <source>
        <dbReference type="PROSITE" id="PS50048"/>
    </source>
</evidence>
<name>A0AAN6T5T9_9PEZI</name>
<evidence type="ECO:0000256" key="2">
    <source>
        <dbReference type="SAM" id="MobiDB-lite"/>
    </source>
</evidence>
<dbReference type="Pfam" id="PF00172">
    <property type="entry name" value="Zn_clus"/>
    <property type="match status" value="1"/>
</dbReference>
<dbReference type="PANTHER" id="PTHR38791:SF5">
    <property type="entry name" value="TRANSCRIPTION FACTOR DBAG-RELATED"/>
    <property type="match status" value="1"/>
</dbReference>
<dbReference type="GO" id="GO:0000981">
    <property type="term" value="F:DNA-binding transcription factor activity, RNA polymerase II-specific"/>
    <property type="evidence" value="ECO:0007669"/>
    <property type="project" value="InterPro"/>
</dbReference>
<evidence type="ECO:0000313" key="5">
    <source>
        <dbReference type="Proteomes" id="UP001305647"/>
    </source>
</evidence>
<feature type="domain" description="Zn(2)-C6 fungal-type" evidence="3">
    <location>
        <begin position="10"/>
        <end position="38"/>
    </location>
</feature>
<comment type="caution">
    <text evidence="4">The sequence shown here is derived from an EMBL/GenBank/DDBJ whole genome shotgun (WGS) entry which is preliminary data.</text>
</comment>
<dbReference type="PROSITE" id="PS50048">
    <property type="entry name" value="ZN2_CY6_FUNGAL_2"/>
    <property type="match status" value="1"/>
</dbReference>
<gene>
    <name evidence="4" type="ORF">N658DRAFT_13257</name>
</gene>
<evidence type="ECO:0000313" key="4">
    <source>
        <dbReference type="EMBL" id="KAK4106270.1"/>
    </source>
</evidence>
<dbReference type="PANTHER" id="PTHR38791">
    <property type="entry name" value="ZN(II)2CYS6 TRANSCRIPTION FACTOR (EUROFUNG)-RELATED-RELATED"/>
    <property type="match status" value="1"/>
</dbReference>
<dbReference type="GO" id="GO:0008270">
    <property type="term" value="F:zinc ion binding"/>
    <property type="evidence" value="ECO:0007669"/>
    <property type="project" value="InterPro"/>
</dbReference>